<evidence type="ECO:0000256" key="1">
    <source>
        <dbReference type="ARBA" id="ARBA00022553"/>
    </source>
</evidence>
<dbReference type="PANTHER" id="PTHR12962">
    <property type="entry name" value="CALCIUM-REGULATED HEAT STABLE PROTEIN CRHSP-24-RELATED"/>
    <property type="match status" value="1"/>
</dbReference>
<dbReference type="RefSeq" id="WP_114339079.1">
    <property type="nucleotide sequence ID" value="NZ_QPID01000009.1"/>
</dbReference>
<dbReference type="CDD" id="cd04458">
    <property type="entry name" value="CSP_CDS"/>
    <property type="match status" value="1"/>
</dbReference>
<feature type="transmembrane region" description="Helical" evidence="2">
    <location>
        <begin position="109"/>
        <end position="126"/>
    </location>
</feature>
<dbReference type="Proteomes" id="UP000252558">
    <property type="component" value="Unassembled WGS sequence"/>
</dbReference>
<feature type="transmembrane region" description="Helical" evidence="2">
    <location>
        <begin position="170"/>
        <end position="190"/>
    </location>
</feature>
<dbReference type="Pfam" id="PF06961">
    <property type="entry name" value="DUF1294"/>
    <property type="match status" value="1"/>
</dbReference>
<name>A0A368N8N9_9GAMM</name>
<dbReference type="GO" id="GO:0005829">
    <property type="term" value="C:cytosol"/>
    <property type="evidence" value="ECO:0007669"/>
    <property type="project" value="UniProtKB-ARBA"/>
</dbReference>
<evidence type="ECO:0000313" key="4">
    <source>
        <dbReference type="EMBL" id="RCU45629.1"/>
    </source>
</evidence>
<dbReference type="PANTHER" id="PTHR12962:SF1">
    <property type="entry name" value="COLD SHOCK DOMAIN-CONTAINING PROTEIN CG9705"/>
    <property type="match status" value="1"/>
</dbReference>
<evidence type="ECO:0000259" key="3">
    <source>
        <dbReference type="PROSITE" id="PS51857"/>
    </source>
</evidence>
<sequence length="206" mass="23376">MKFQGKLTHWNDDKGFGFVEPNGGGERAFVHIKSFTRCSRRPVDGDLIVYEKKQQKDGRYKAENIRLVADRKTSKKRNGNPRKLGAAITIGFCAFLVFVIGTGRLPLEVLYFYIAVSVVTFFAYALDKSAAQNNRWRTQESTLHLFGLMGGWPGAFYAQNKLRHKSKKSAFKHVFWFTVVINLAMFSWLLTQEGTTLLRSVLGTLG</sequence>
<dbReference type="OrthoDB" id="72963at2"/>
<dbReference type="Pfam" id="PF00313">
    <property type="entry name" value="CSD"/>
    <property type="match status" value="1"/>
</dbReference>
<dbReference type="Gene3D" id="2.40.50.140">
    <property type="entry name" value="Nucleic acid-binding proteins"/>
    <property type="match status" value="1"/>
</dbReference>
<dbReference type="SMART" id="SM00357">
    <property type="entry name" value="CSP"/>
    <property type="match status" value="1"/>
</dbReference>
<accession>A0A368N8N9</accession>
<organism evidence="4 5">
    <name type="scientific">Corallincola holothuriorum</name>
    <dbReference type="NCBI Taxonomy" id="2282215"/>
    <lineage>
        <taxon>Bacteria</taxon>
        <taxon>Pseudomonadati</taxon>
        <taxon>Pseudomonadota</taxon>
        <taxon>Gammaproteobacteria</taxon>
        <taxon>Alteromonadales</taxon>
        <taxon>Psychromonadaceae</taxon>
        <taxon>Corallincola</taxon>
    </lineage>
</organism>
<dbReference type="AlphaFoldDB" id="A0A368N8N9"/>
<dbReference type="InterPro" id="IPR011129">
    <property type="entry name" value="CSD"/>
</dbReference>
<dbReference type="PROSITE" id="PS51857">
    <property type="entry name" value="CSD_2"/>
    <property type="match status" value="1"/>
</dbReference>
<keyword evidence="2" id="KW-0812">Transmembrane</keyword>
<gene>
    <name evidence="4" type="ORF">DU002_14280</name>
</gene>
<dbReference type="GO" id="GO:0043488">
    <property type="term" value="P:regulation of mRNA stability"/>
    <property type="evidence" value="ECO:0007669"/>
    <property type="project" value="TreeGrafter"/>
</dbReference>
<keyword evidence="1" id="KW-0597">Phosphoprotein</keyword>
<keyword evidence="2" id="KW-1133">Transmembrane helix</keyword>
<dbReference type="SUPFAM" id="SSF50249">
    <property type="entry name" value="Nucleic acid-binding proteins"/>
    <property type="match status" value="1"/>
</dbReference>
<dbReference type="InterPro" id="IPR052069">
    <property type="entry name" value="Ca-reg_mRNA-binding_domain"/>
</dbReference>
<feature type="domain" description="CSD" evidence="3">
    <location>
        <begin position="2"/>
        <end position="67"/>
    </location>
</feature>
<dbReference type="InterPro" id="IPR010718">
    <property type="entry name" value="DUF1294"/>
</dbReference>
<keyword evidence="5" id="KW-1185">Reference proteome</keyword>
<evidence type="ECO:0000256" key="2">
    <source>
        <dbReference type="SAM" id="Phobius"/>
    </source>
</evidence>
<protein>
    <submittedName>
        <fullName evidence="4">DUF1294 domain-containing protein</fullName>
    </submittedName>
</protein>
<reference evidence="4 5" key="1">
    <citation type="submission" date="2018-07" db="EMBL/GenBank/DDBJ databases">
        <title>Corallincola holothuriorum sp. nov., a new facultative anaerobe isolated from sea cucumber Apostichopus japonicus.</title>
        <authorList>
            <person name="Xia H."/>
        </authorList>
    </citation>
    <scope>NUCLEOTIDE SEQUENCE [LARGE SCALE GENOMIC DNA]</scope>
    <source>
        <strain evidence="4 5">C4</strain>
    </source>
</reference>
<evidence type="ECO:0000313" key="5">
    <source>
        <dbReference type="Proteomes" id="UP000252558"/>
    </source>
</evidence>
<dbReference type="InterPro" id="IPR002059">
    <property type="entry name" value="CSP_DNA-bd"/>
</dbReference>
<dbReference type="GO" id="GO:0003730">
    <property type="term" value="F:mRNA 3'-UTR binding"/>
    <property type="evidence" value="ECO:0007669"/>
    <property type="project" value="TreeGrafter"/>
</dbReference>
<feature type="transmembrane region" description="Helical" evidence="2">
    <location>
        <begin position="84"/>
        <end position="103"/>
    </location>
</feature>
<dbReference type="EMBL" id="QPID01000009">
    <property type="protein sequence ID" value="RCU45629.1"/>
    <property type="molecule type" value="Genomic_DNA"/>
</dbReference>
<keyword evidence="2" id="KW-0472">Membrane</keyword>
<comment type="caution">
    <text evidence="4">The sequence shown here is derived from an EMBL/GenBank/DDBJ whole genome shotgun (WGS) entry which is preliminary data.</text>
</comment>
<proteinExistence type="predicted"/>
<dbReference type="InterPro" id="IPR012340">
    <property type="entry name" value="NA-bd_OB-fold"/>
</dbReference>